<keyword evidence="6" id="KW-0804">Transcription</keyword>
<evidence type="ECO:0000313" key="10">
    <source>
        <dbReference type="Proteomes" id="UP000070700"/>
    </source>
</evidence>
<dbReference type="OrthoDB" id="3479218at2759"/>
<evidence type="ECO:0000313" key="9">
    <source>
        <dbReference type="EMBL" id="KUJ16401.1"/>
    </source>
</evidence>
<dbReference type="PROSITE" id="PS50048">
    <property type="entry name" value="ZN2_CY6_FUNGAL_2"/>
    <property type="match status" value="1"/>
</dbReference>
<name>A0A194X8A8_MOLSC</name>
<comment type="subcellular location">
    <subcellularLocation>
        <location evidence="1">Nucleus</location>
    </subcellularLocation>
</comment>
<dbReference type="InParanoid" id="A0A194X8A8"/>
<dbReference type="GeneID" id="28829639"/>
<evidence type="ECO:0000256" key="1">
    <source>
        <dbReference type="ARBA" id="ARBA00004123"/>
    </source>
</evidence>
<organism evidence="9 10">
    <name type="scientific">Mollisia scopiformis</name>
    <name type="common">Conifer needle endophyte fungus</name>
    <name type="synonym">Phialocephala scopiformis</name>
    <dbReference type="NCBI Taxonomy" id="149040"/>
    <lineage>
        <taxon>Eukaryota</taxon>
        <taxon>Fungi</taxon>
        <taxon>Dikarya</taxon>
        <taxon>Ascomycota</taxon>
        <taxon>Pezizomycotina</taxon>
        <taxon>Leotiomycetes</taxon>
        <taxon>Helotiales</taxon>
        <taxon>Mollisiaceae</taxon>
        <taxon>Mollisia</taxon>
    </lineage>
</organism>
<dbReference type="InterPro" id="IPR052202">
    <property type="entry name" value="Yeast_MetPath_Reg"/>
</dbReference>
<gene>
    <name evidence="9" type="ORF">LY89DRAFT_734497</name>
</gene>
<dbReference type="GO" id="GO:0043565">
    <property type="term" value="F:sequence-specific DNA binding"/>
    <property type="evidence" value="ECO:0007669"/>
    <property type="project" value="TreeGrafter"/>
</dbReference>
<dbReference type="GO" id="GO:0000981">
    <property type="term" value="F:DNA-binding transcription factor activity, RNA polymerase II-specific"/>
    <property type="evidence" value="ECO:0007669"/>
    <property type="project" value="InterPro"/>
</dbReference>
<dbReference type="InterPro" id="IPR036864">
    <property type="entry name" value="Zn2-C6_fun-type_DNA-bd_sf"/>
</dbReference>
<dbReference type="Proteomes" id="UP000070700">
    <property type="component" value="Unassembled WGS sequence"/>
</dbReference>
<evidence type="ECO:0000256" key="4">
    <source>
        <dbReference type="ARBA" id="ARBA00023015"/>
    </source>
</evidence>
<keyword evidence="5" id="KW-0238">DNA-binding</keyword>
<evidence type="ECO:0000256" key="7">
    <source>
        <dbReference type="ARBA" id="ARBA00023242"/>
    </source>
</evidence>
<keyword evidence="3" id="KW-0862">Zinc</keyword>
<keyword evidence="7" id="KW-0539">Nucleus</keyword>
<dbReference type="AlphaFoldDB" id="A0A194X8A8"/>
<dbReference type="GO" id="GO:0008270">
    <property type="term" value="F:zinc ion binding"/>
    <property type="evidence" value="ECO:0007669"/>
    <property type="project" value="InterPro"/>
</dbReference>
<evidence type="ECO:0000256" key="2">
    <source>
        <dbReference type="ARBA" id="ARBA00022723"/>
    </source>
</evidence>
<proteinExistence type="predicted"/>
<dbReference type="CDD" id="cd00067">
    <property type="entry name" value="GAL4"/>
    <property type="match status" value="1"/>
</dbReference>
<dbReference type="SMART" id="SM00066">
    <property type="entry name" value="GAL4"/>
    <property type="match status" value="1"/>
</dbReference>
<dbReference type="Pfam" id="PF00172">
    <property type="entry name" value="Zn_clus"/>
    <property type="match status" value="1"/>
</dbReference>
<dbReference type="CDD" id="cd12148">
    <property type="entry name" value="fungal_TF_MHR"/>
    <property type="match status" value="1"/>
</dbReference>
<protein>
    <recommendedName>
        <fullName evidence="8">Zn(2)-C6 fungal-type domain-containing protein</fullName>
    </recommendedName>
</protein>
<dbReference type="InterPro" id="IPR001138">
    <property type="entry name" value="Zn2Cys6_DnaBD"/>
</dbReference>
<evidence type="ECO:0000256" key="3">
    <source>
        <dbReference type="ARBA" id="ARBA00022833"/>
    </source>
</evidence>
<dbReference type="GO" id="GO:0045944">
    <property type="term" value="P:positive regulation of transcription by RNA polymerase II"/>
    <property type="evidence" value="ECO:0007669"/>
    <property type="project" value="TreeGrafter"/>
</dbReference>
<dbReference type="EMBL" id="KQ947416">
    <property type="protein sequence ID" value="KUJ16401.1"/>
    <property type="molecule type" value="Genomic_DNA"/>
</dbReference>
<keyword evidence="4" id="KW-0805">Transcription regulation</keyword>
<evidence type="ECO:0000256" key="6">
    <source>
        <dbReference type="ARBA" id="ARBA00023163"/>
    </source>
</evidence>
<dbReference type="SUPFAM" id="SSF57701">
    <property type="entry name" value="Zn2/Cys6 DNA-binding domain"/>
    <property type="match status" value="1"/>
</dbReference>
<dbReference type="PROSITE" id="PS00463">
    <property type="entry name" value="ZN2_CY6_FUNGAL_1"/>
    <property type="match status" value="1"/>
</dbReference>
<reference evidence="9 10" key="1">
    <citation type="submission" date="2015-10" db="EMBL/GenBank/DDBJ databases">
        <title>Full genome of DAOMC 229536 Phialocephala scopiformis, a fungal endophyte of spruce producing the potent anti-insectan compound rugulosin.</title>
        <authorList>
            <consortium name="DOE Joint Genome Institute"/>
            <person name="Walker A.K."/>
            <person name="Frasz S.L."/>
            <person name="Seifert K.A."/>
            <person name="Miller J.D."/>
            <person name="Mondo S.J."/>
            <person name="Labutti K."/>
            <person name="Lipzen A."/>
            <person name="Dockter R."/>
            <person name="Kennedy M."/>
            <person name="Grigoriev I.V."/>
            <person name="Spatafora J.W."/>
        </authorList>
    </citation>
    <scope>NUCLEOTIDE SEQUENCE [LARGE SCALE GENOMIC DNA]</scope>
    <source>
        <strain evidence="9 10">CBS 120377</strain>
    </source>
</reference>
<sequence>MPLDSGRALLPTCNRCRTRRIKCDGTLPACANCAKINFSCQFVDSVLQETIPRSYIKNLYDRIDELNSLLSMQKSQETAKDGFPDRIVLPGEGLFGHHTIPSRNGQSHYLGPSPPALSAFSVVSSLVSTNTVLDPPTILSETDDIHDIPDVSKTDRSMISPNVVRILLAHYDRCISPAYPVISSTFTADAETALKRPQDPAKFRVLIASGIAATHKSYHDTRWTVIARLCRHWAGELAASIIELRDAESVEVLILLLVYELADPERCIAFELLDFATRLCLELGWHRIEKIDGLEDISEEEVDNNRDNLSDCDKRRLMSVLRSADRQLRLIFQRPSMLSGCQTSTTLESMMVFNTYIEIVSAISCLPSAGSCPVSGYLLSLLAMLNDFPQEDPLVSECWLLLLPVCVAHSRSNIYCTQTCNIDISILQSKVLQAATSMLNAVHPVVSSSEAFIPPFIAASKAFSAGCALITGIKGNWESAENITGSLLKCSEILTFSASLWQGGKDYYEVWRKIVAVV</sequence>
<dbReference type="Gene3D" id="4.10.240.10">
    <property type="entry name" value="Zn(2)-C6 fungal-type DNA-binding domain"/>
    <property type="match status" value="1"/>
</dbReference>
<keyword evidence="10" id="KW-1185">Reference proteome</keyword>
<dbReference type="RefSeq" id="XP_018070756.1">
    <property type="nucleotide sequence ID" value="XM_018219913.1"/>
</dbReference>
<evidence type="ECO:0000256" key="5">
    <source>
        <dbReference type="ARBA" id="ARBA00023125"/>
    </source>
</evidence>
<dbReference type="GO" id="GO:0005634">
    <property type="term" value="C:nucleus"/>
    <property type="evidence" value="ECO:0007669"/>
    <property type="project" value="UniProtKB-SubCell"/>
</dbReference>
<accession>A0A194X8A8</accession>
<dbReference type="PANTHER" id="PTHR47782:SF1">
    <property type="entry name" value="PYRIMIDINE PATHWAY REGULATORY PROTEIN 1"/>
    <property type="match status" value="1"/>
</dbReference>
<dbReference type="KEGG" id="psco:LY89DRAFT_734497"/>
<dbReference type="PANTHER" id="PTHR47782">
    <property type="entry name" value="ZN(II)2CYS6 TRANSCRIPTION FACTOR (EUROFUNG)-RELATED"/>
    <property type="match status" value="1"/>
</dbReference>
<keyword evidence="2" id="KW-0479">Metal-binding</keyword>
<evidence type="ECO:0000259" key="8">
    <source>
        <dbReference type="PROSITE" id="PS50048"/>
    </source>
</evidence>
<feature type="domain" description="Zn(2)-C6 fungal-type" evidence="8">
    <location>
        <begin position="12"/>
        <end position="42"/>
    </location>
</feature>